<reference evidence="1" key="1">
    <citation type="journal article" date="2020" name="Stud. Mycol.">
        <title>101 Dothideomycetes genomes: a test case for predicting lifestyles and emergence of pathogens.</title>
        <authorList>
            <person name="Haridas S."/>
            <person name="Albert R."/>
            <person name="Binder M."/>
            <person name="Bloem J."/>
            <person name="Labutti K."/>
            <person name="Salamov A."/>
            <person name="Andreopoulos B."/>
            <person name="Baker S."/>
            <person name="Barry K."/>
            <person name="Bills G."/>
            <person name="Bluhm B."/>
            <person name="Cannon C."/>
            <person name="Castanera R."/>
            <person name="Culley D."/>
            <person name="Daum C."/>
            <person name="Ezra D."/>
            <person name="Gonzalez J."/>
            <person name="Henrissat B."/>
            <person name="Kuo A."/>
            <person name="Liang C."/>
            <person name="Lipzen A."/>
            <person name="Lutzoni F."/>
            <person name="Magnuson J."/>
            <person name="Mondo S."/>
            <person name="Nolan M."/>
            <person name="Ohm R."/>
            <person name="Pangilinan J."/>
            <person name="Park H.-J."/>
            <person name="Ramirez L."/>
            <person name="Alfaro M."/>
            <person name="Sun H."/>
            <person name="Tritt A."/>
            <person name="Yoshinaga Y."/>
            <person name="Zwiers L.-H."/>
            <person name="Turgeon B."/>
            <person name="Goodwin S."/>
            <person name="Spatafora J."/>
            <person name="Crous P."/>
            <person name="Grigoriev I."/>
        </authorList>
    </citation>
    <scope>NUCLEOTIDE SEQUENCE</scope>
    <source>
        <strain evidence="1">CBS 122368</strain>
    </source>
</reference>
<evidence type="ECO:0000313" key="2">
    <source>
        <dbReference type="Proteomes" id="UP000800094"/>
    </source>
</evidence>
<sequence>MAAPKRNPLWCANGEIRCKRPWSPYNICSSVRKAQRPLESHRNTNACNNTPASSSHGFSRSLGSYHCYRSSISGTNFGSSHSTDHAMLRSFLTNLWKRGPFARGYQSSRVSPYHRRYLLRFSRGIKLDSSDLSYNVAACPSDLGHMEHS</sequence>
<gene>
    <name evidence="1" type="ORF">BU26DRAFT_308753</name>
</gene>
<keyword evidence="2" id="KW-1185">Reference proteome</keyword>
<name>A0A6A6IEQ7_9PLEO</name>
<dbReference type="RefSeq" id="XP_033683905.1">
    <property type="nucleotide sequence ID" value="XM_033821889.1"/>
</dbReference>
<accession>A0A6A6IEQ7</accession>
<dbReference type="EMBL" id="ML987195">
    <property type="protein sequence ID" value="KAF2248901.1"/>
    <property type="molecule type" value="Genomic_DNA"/>
</dbReference>
<dbReference type="Proteomes" id="UP000800094">
    <property type="component" value="Unassembled WGS sequence"/>
</dbReference>
<dbReference type="AlphaFoldDB" id="A0A6A6IEQ7"/>
<organism evidence="1 2">
    <name type="scientific">Trematosphaeria pertusa</name>
    <dbReference type="NCBI Taxonomy" id="390896"/>
    <lineage>
        <taxon>Eukaryota</taxon>
        <taxon>Fungi</taxon>
        <taxon>Dikarya</taxon>
        <taxon>Ascomycota</taxon>
        <taxon>Pezizomycotina</taxon>
        <taxon>Dothideomycetes</taxon>
        <taxon>Pleosporomycetidae</taxon>
        <taxon>Pleosporales</taxon>
        <taxon>Massarineae</taxon>
        <taxon>Trematosphaeriaceae</taxon>
        <taxon>Trematosphaeria</taxon>
    </lineage>
</organism>
<proteinExistence type="predicted"/>
<protein>
    <submittedName>
        <fullName evidence="1">Uncharacterized protein</fullName>
    </submittedName>
</protein>
<dbReference type="GeneID" id="54575219"/>
<evidence type="ECO:0000313" key="1">
    <source>
        <dbReference type="EMBL" id="KAF2248901.1"/>
    </source>
</evidence>